<dbReference type="KEGG" id="grc:GI584_13670"/>
<protein>
    <submittedName>
        <fullName evidence="1">Uncharacterized protein</fullName>
    </submittedName>
</protein>
<accession>A0A5Q2TJD1</accession>
<dbReference type="Proteomes" id="UP000339690">
    <property type="component" value="Chromosome"/>
</dbReference>
<proteinExistence type="predicted"/>
<organism evidence="1 2">
    <name type="scientific">Gracilibacillus salitolerans</name>
    <dbReference type="NCBI Taxonomy" id="2663022"/>
    <lineage>
        <taxon>Bacteria</taxon>
        <taxon>Bacillati</taxon>
        <taxon>Bacillota</taxon>
        <taxon>Bacilli</taxon>
        <taxon>Bacillales</taxon>
        <taxon>Bacillaceae</taxon>
        <taxon>Gracilibacillus</taxon>
    </lineage>
</organism>
<evidence type="ECO:0000313" key="1">
    <source>
        <dbReference type="EMBL" id="QGH35024.1"/>
    </source>
</evidence>
<sequence length="121" mass="15236">MYQERPHQYNPHHQQPYGQMMEHQQMDYNHQQKQMHEMCKNYHLYFMQFQTTEGETFEGIIEDMDDDGVIILIPFGDMERGDEAERQYGYGYGYFPRRFRRFRRRRLPFFLLRSLFFPYYY</sequence>
<dbReference type="AlphaFoldDB" id="A0A5Q2TJD1"/>
<keyword evidence="2" id="KW-1185">Reference proteome</keyword>
<name>A0A5Q2TJD1_9BACI</name>
<dbReference type="RefSeq" id="WP_100360136.1">
    <property type="nucleotide sequence ID" value="NZ_CP045915.1"/>
</dbReference>
<dbReference type="EMBL" id="CP045915">
    <property type="protein sequence ID" value="QGH35024.1"/>
    <property type="molecule type" value="Genomic_DNA"/>
</dbReference>
<evidence type="ECO:0000313" key="2">
    <source>
        <dbReference type="Proteomes" id="UP000339690"/>
    </source>
</evidence>
<gene>
    <name evidence="1" type="ORF">GI584_13670</name>
</gene>
<reference evidence="1 2" key="1">
    <citation type="submission" date="2019-11" db="EMBL/GenBank/DDBJ databases">
        <title>Gracilibacillus salitolerans sp. nov., a moderate halophile isolated from a saline soil in northwest China.</title>
        <authorList>
            <person name="Gan L."/>
        </authorList>
    </citation>
    <scope>NUCLEOTIDE SEQUENCE [LARGE SCALE GENOMIC DNA]</scope>
    <source>
        <strain evidence="1 2">SCU50</strain>
    </source>
</reference>